<dbReference type="GO" id="GO:0003676">
    <property type="term" value="F:nucleic acid binding"/>
    <property type="evidence" value="ECO:0007669"/>
    <property type="project" value="InterPro"/>
</dbReference>
<dbReference type="PANTHER" id="PTHR13620">
    <property type="entry name" value="3-5 EXONUCLEASE"/>
    <property type="match status" value="1"/>
</dbReference>
<keyword evidence="1" id="KW-0540">Nuclease</keyword>
<dbReference type="PROSITE" id="PS50967">
    <property type="entry name" value="HRDC"/>
    <property type="match status" value="1"/>
</dbReference>
<dbReference type="EMBL" id="JAPEUX010000008">
    <property type="protein sequence ID" value="KAJ4346727.1"/>
    <property type="molecule type" value="Genomic_DNA"/>
</dbReference>
<gene>
    <name evidence="5" type="ORF">N0V89_010659</name>
</gene>
<feature type="region of interest" description="Disordered" evidence="3">
    <location>
        <begin position="470"/>
        <end position="551"/>
    </location>
</feature>
<evidence type="ECO:0000256" key="3">
    <source>
        <dbReference type="SAM" id="MobiDB-lite"/>
    </source>
</evidence>
<feature type="region of interest" description="Disordered" evidence="3">
    <location>
        <begin position="405"/>
        <end position="431"/>
    </location>
</feature>
<keyword evidence="2" id="KW-0378">Hydrolase</keyword>
<dbReference type="SMART" id="SM00341">
    <property type="entry name" value="HRDC"/>
    <property type="match status" value="1"/>
</dbReference>
<comment type="caution">
    <text evidence="5">The sequence shown here is derived from an EMBL/GenBank/DDBJ whole genome shotgun (WGS) entry which is preliminary data.</text>
</comment>
<dbReference type="InterPro" id="IPR002562">
    <property type="entry name" value="3'-5'_exonuclease_dom"/>
</dbReference>
<dbReference type="Gene3D" id="1.10.150.80">
    <property type="entry name" value="HRDC domain"/>
    <property type="match status" value="1"/>
</dbReference>
<keyword evidence="6" id="KW-1185">Reference proteome</keyword>
<organism evidence="5 6">
    <name type="scientific">Didymosphaeria variabile</name>
    <dbReference type="NCBI Taxonomy" id="1932322"/>
    <lineage>
        <taxon>Eukaryota</taxon>
        <taxon>Fungi</taxon>
        <taxon>Dikarya</taxon>
        <taxon>Ascomycota</taxon>
        <taxon>Pezizomycotina</taxon>
        <taxon>Dothideomycetes</taxon>
        <taxon>Pleosporomycetidae</taxon>
        <taxon>Pleosporales</taxon>
        <taxon>Massarineae</taxon>
        <taxon>Didymosphaeriaceae</taxon>
        <taxon>Didymosphaeria</taxon>
    </lineage>
</organism>
<dbReference type="GeneID" id="80914189"/>
<dbReference type="InterPro" id="IPR010997">
    <property type="entry name" value="HRDC-like_sf"/>
</dbReference>
<dbReference type="AlphaFoldDB" id="A0A9W8XDB9"/>
<dbReference type="GO" id="GO:0006139">
    <property type="term" value="P:nucleobase-containing compound metabolic process"/>
    <property type="evidence" value="ECO:0007669"/>
    <property type="project" value="InterPro"/>
</dbReference>
<dbReference type="SUPFAM" id="SSF47819">
    <property type="entry name" value="HRDC-like"/>
    <property type="match status" value="1"/>
</dbReference>
<name>A0A9W8XDB9_9PLEO</name>
<feature type="region of interest" description="Disordered" evidence="3">
    <location>
        <begin position="241"/>
        <end position="260"/>
    </location>
</feature>
<feature type="domain" description="HRDC" evidence="4">
    <location>
        <begin position="265"/>
        <end position="345"/>
    </location>
</feature>
<dbReference type="InterPro" id="IPR036397">
    <property type="entry name" value="RNaseH_sf"/>
</dbReference>
<dbReference type="Pfam" id="PF00570">
    <property type="entry name" value="HRDC"/>
    <property type="match status" value="1"/>
</dbReference>
<feature type="region of interest" description="Disordered" evidence="3">
    <location>
        <begin position="351"/>
        <end position="393"/>
    </location>
</feature>
<protein>
    <recommendedName>
        <fullName evidence="4">HRDC domain-containing protein</fullName>
    </recommendedName>
</protein>
<dbReference type="GO" id="GO:0005737">
    <property type="term" value="C:cytoplasm"/>
    <property type="evidence" value="ECO:0007669"/>
    <property type="project" value="TreeGrafter"/>
</dbReference>
<proteinExistence type="predicted"/>
<dbReference type="GO" id="GO:0000166">
    <property type="term" value="F:nucleotide binding"/>
    <property type="evidence" value="ECO:0007669"/>
    <property type="project" value="InterPro"/>
</dbReference>
<reference evidence="5" key="1">
    <citation type="submission" date="2022-10" db="EMBL/GenBank/DDBJ databases">
        <title>Tapping the CABI collections for fungal endophytes: first genome assemblies for Collariella, Neodidymelliopsis, Ascochyta clinopodiicola, Didymella pomorum, Didymosphaeria variabile, Neocosmospora piperis and Neocucurbitaria cava.</title>
        <authorList>
            <person name="Hill R."/>
        </authorList>
    </citation>
    <scope>NUCLEOTIDE SEQUENCE</scope>
    <source>
        <strain evidence="5">IMI 356815</strain>
    </source>
</reference>
<dbReference type="InterPro" id="IPR051132">
    <property type="entry name" value="3-5_Exonuclease_domain"/>
</dbReference>
<sequence>MVGFDMEWPCFPGQNPPLQKRIGLIQVATEDKIALFHIGLHPGKTTDDIIAPSLRKLIESSKIAKMGVGILGADFARLHRFFRLKPQGAFELSHLDRLVRFAYIPHLLNTKMVSLANLVENHLGLPLAKGSVRTSNWSRPLNDEQKNYAASDAYAGFMLFHCMNAKRLALNPVPTLPIFAEQYPRKIKGAKGFAPITTLMLHATEEGGSTVAANDFFSVPKDEANEANPDQKTDEEKDAAIIPTPGEGKKKTKKTISKTSQEPLDSVAQILYDQLAERRKTLAQTNGVPVYLIANNSVLHGLAKRSPQNDEELLKVKGIGKVSVAKYGADWLEIIALHLAVHGPDKTIDALSNAPAEATRTRPSTPNRTITRRPKDTQSSPDSSPAFGSPIHRTPVLHTGLSFTLAGTTLDPGDSTGDSPRYPAMRGPISDQQYDDIEVLDLTGDGPQNQNSANDAGFTVAIDPLRSASTGATHAENTARWSLESPSSSEDSLVFITPPSRSPSYLKRKRTDTRPNTATPSHSRTQPIATSSSLEAAPPPAHASTQPVPLSPRSRIFRNKLVAFSKLINRKLSASSSPAPIVSEATLDHIISVSPRTVEDFNRIPGIETFARACRDAEMDLLRNIIKFAPPRT</sequence>
<dbReference type="CDD" id="cd06141">
    <property type="entry name" value="WRN_exo"/>
    <property type="match status" value="1"/>
</dbReference>
<dbReference type="InterPro" id="IPR012337">
    <property type="entry name" value="RNaseH-like_sf"/>
</dbReference>
<dbReference type="Pfam" id="PF01612">
    <property type="entry name" value="DNA_pol_A_exo1"/>
    <property type="match status" value="1"/>
</dbReference>
<feature type="compositionally biased region" description="Polar residues" evidence="3">
    <location>
        <begin position="514"/>
        <end position="534"/>
    </location>
</feature>
<feature type="compositionally biased region" description="Polar residues" evidence="3">
    <location>
        <begin position="470"/>
        <end position="480"/>
    </location>
</feature>
<dbReference type="Proteomes" id="UP001140513">
    <property type="component" value="Unassembled WGS sequence"/>
</dbReference>
<dbReference type="RefSeq" id="XP_056066527.1">
    <property type="nucleotide sequence ID" value="XM_056219400.1"/>
</dbReference>
<evidence type="ECO:0000259" key="4">
    <source>
        <dbReference type="PROSITE" id="PS50967"/>
    </source>
</evidence>
<evidence type="ECO:0000256" key="2">
    <source>
        <dbReference type="ARBA" id="ARBA00022801"/>
    </source>
</evidence>
<dbReference type="GO" id="GO:0005634">
    <property type="term" value="C:nucleus"/>
    <property type="evidence" value="ECO:0007669"/>
    <property type="project" value="TreeGrafter"/>
</dbReference>
<evidence type="ECO:0000313" key="5">
    <source>
        <dbReference type="EMBL" id="KAJ4346727.1"/>
    </source>
</evidence>
<dbReference type="InterPro" id="IPR002121">
    <property type="entry name" value="HRDC_dom"/>
</dbReference>
<dbReference type="InterPro" id="IPR044876">
    <property type="entry name" value="HRDC_dom_sf"/>
</dbReference>
<dbReference type="PANTHER" id="PTHR13620:SF104">
    <property type="entry name" value="EXONUCLEASE 3'-5' DOMAIN-CONTAINING PROTEIN 2"/>
    <property type="match status" value="1"/>
</dbReference>
<feature type="compositionally biased region" description="Low complexity" evidence="3">
    <location>
        <begin position="482"/>
        <end position="493"/>
    </location>
</feature>
<dbReference type="Gene3D" id="3.30.420.10">
    <property type="entry name" value="Ribonuclease H-like superfamily/Ribonuclease H"/>
    <property type="match status" value="1"/>
</dbReference>
<dbReference type="SUPFAM" id="SSF53098">
    <property type="entry name" value="Ribonuclease H-like"/>
    <property type="match status" value="1"/>
</dbReference>
<accession>A0A9W8XDB9</accession>
<dbReference type="OrthoDB" id="1920326at2759"/>
<evidence type="ECO:0000313" key="6">
    <source>
        <dbReference type="Proteomes" id="UP001140513"/>
    </source>
</evidence>
<dbReference type="GO" id="GO:0008408">
    <property type="term" value="F:3'-5' exonuclease activity"/>
    <property type="evidence" value="ECO:0007669"/>
    <property type="project" value="InterPro"/>
</dbReference>
<evidence type="ECO:0000256" key="1">
    <source>
        <dbReference type="ARBA" id="ARBA00022722"/>
    </source>
</evidence>